<evidence type="ECO:0000256" key="1">
    <source>
        <dbReference type="SAM" id="MobiDB-lite"/>
    </source>
</evidence>
<keyword evidence="3" id="KW-1185">Reference proteome</keyword>
<proteinExistence type="predicted"/>
<sequence length="89" mass="10098">MSDKTRIELTLTGRPQGSSSGPGAMEGLLEKFAETYEVSGYIDQLDHKDLHRLLESQKFIRLDDAEGRLRQFINLQHVERVRILDEGAA</sequence>
<dbReference type="Proteomes" id="UP001260872">
    <property type="component" value="Unassembled WGS sequence"/>
</dbReference>
<organism evidence="2 3">
    <name type="scientific">Nesterenkonia flava</name>
    <dbReference type="NCBI Taxonomy" id="469799"/>
    <lineage>
        <taxon>Bacteria</taxon>
        <taxon>Bacillati</taxon>
        <taxon>Actinomycetota</taxon>
        <taxon>Actinomycetes</taxon>
        <taxon>Micrococcales</taxon>
        <taxon>Micrococcaceae</taxon>
        <taxon>Nesterenkonia</taxon>
    </lineage>
</organism>
<reference evidence="3" key="1">
    <citation type="submission" date="2023-07" db="EMBL/GenBank/DDBJ databases">
        <title>Description of three actinobacteria isolated from air of manufacturing shop in a pharmaceutical factory.</title>
        <authorList>
            <person name="Zhang D.-F."/>
        </authorList>
    </citation>
    <scope>NUCLEOTIDE SEQUENCE [LARGE SCALE GENOMIC DNA]</scope>
    <source>
        <strain evidence="3">CCTCC AB 207010</strain>
    </source>
</reference>
<evidence type="ECO:0000313" key="3">
    <source>
        <dbReference type="Proteomes" id="UP001260872"/>
    </source>
</evidence>
<gene>
    <name evidence="2" type="ORF">RH857_10365</name>
</gene>
<accession>A0ABU1FV47</accession>
<feature type="region of interest" description="Disordered" evidence="1">
    <location>
        <begin position="1"/>
        <end position="25"/>
    </location>
</feature>
<protein>
    <submittedName>
        <fullName evidence="2">Uncharacterized protein</fullName>
    </submittedName>
</protein>
<dbReference type="RefSeq" id="WP_310537902.1">
    <property type="nucleotide sequence ID" value="NZ_BAAAOC010000004.1"/>
</dbReference>
<dbReference type="EMBL" id="JAVKGT010000027">
    <property type="protein sequence ID" value="MDR5712531.1"/>
    <property type="molecule type" value="Genomic_DNA"/>
</dbReference>
<evidence type="ECO:0000313" key="2">
    <source>
        <dbReference type="EMBL" id="MDR5712531.1"/>
    </source>
</evidence>
<comment type="caution">
    <text evidence="2">The sequence shown here is derived from an EMBL/GenBank/DDBJ whole genome shotgun (WGS) entry which is preliminary data.</text>
</comment>
<name>A0ABU1FV47_9MICC</name>